<dbReference type="SMART" id="SM00369">
    <property type="entry name" value="LRR_TYP"/>
    <property type="match status" value="5"/>
</dbReference>
<evidence type="ECO:0000256" key="1">
    <source>
        <dbReference type="ARBA" id="ARBA00022614"/>
    </source>
</evidence>
<dbReference type="PANTHER" id="PTHR48051:SF1">
    <property type="entry name" value="RAS SUPPRESSOR PROTEIN 1"/>
    <property type="match status" value="1"/>
</dbReference>
<dbReference type="InterPro" id="IPR001611">
    <property type="entry name" value="Leu-rich_rpt"/>
</dbReference>
<keyword evidence="5" id="KW-0808">Transferase</keyword>
<keyword evidence="5" id="KW-0418">Kinase</keyword>
<dbReference type="GO" id="GO:0005737">
    <property type="term" value="C:cytoplasm"/>
    <property type="evidence" value="ECO:0007669"/>
    <property type="project" value="TreeGrafter"/>
</dbReference>
<reference evidence="5 6" key="1">
    <citation type="journal article" date="2020" name="Microorganisms">
        <title>Reliable Identification of Environmental Pseudomonas Isolates Using the rpoD Gene.</title>
        <authorList>
            <consortium name="The Broad Institute Genome Sequencing Platform"/>
            <person name="Girard L."/>
            <person name="Lood C."/>
            <person name="Rokni-Zadeh H."/>
            <person name="van Noort V."/>
            <person name="Lavigne R."/>
            <person name="De Mot R."/>
        </authorList>
    </citation>
    <scope>NUCLEOTIDE SEQUENCE [LARGE SCALE GENOMIC DNA]</scope>
    <source>
        <strain evidence="5 6">RW9S1A</strain>
    </source>
</reference>
<dbReference type="InterPro" id="IPR017441">
    <property type="entry name" value="Protein_kinase_ATP_BS"/>
</dbReference>
<keyword evidence="3" id="KW-0547">Nucleotide-binding</keyword>
<evidence type="ECO:0000256" key="3">
    <source>
        <dbReference type="PROSITE-ProRule" id="PRU10141"/>
    </source>
</evidence>
<dbReference type="InterPro" id="IPR000719">
    <property type="entry name" value="Prot_kinase_dom"/>
</dbReference>
<dbReference type="RefSeq" id="WP_186660372.1">
    <property type="nucleotide sequence ID" value="NZ_CP077095.1"/>
</dbReference>
<keyword evidence="6" id="KW-1185">Reference proteome</keyword>
<dbReference type="InterPro" id="IPR050216">
    <property type="entry name" value="LRR_domain-containing"/>
</dbReference>
<dbReference type="Pfam" id="PF07714">
    <property type="entry name" value="PK_Tyr_Ser-Thr"/>
    <property type="match status" value="1"/>
</dbReference>
<dbReference type="KEGG" id="pxn:HU772_009040"/>
<dbReference type="Proteomes" id="UP000633418">
    <property type="component" value="Chromosome"/>
</dbReference>
<dbReference type="PROSITE" id="PS51450">
    <property type="entry name" value="LRR"/>
    <property type="match status" value="1"/>
</dbReference>
<dbReference type="InterPro" id="IPR003591">
    <property type="entry name" value="Leu-rich_rpt_typical-subtyp"/>
</dbReference>
<dbReference type="SUPFAM" id="SSF56112">
    <property type="entry name" value="Protein kinase-like (PK-like)"/>
    <property type="match status" value="1"/>
</dbReference>
<evidence type="ECO:0000259" key="4">
    <source>
        <dbReference type="PROSITE" id="PS50011"/>
    </source>
</evidence>
<keyword evidence="1" id="KW-0433">Leucine-rich repeat</keyword>
<dbReference type="Gene3D" id="1.10.510.10">
    <property type="entry name" value="Transferase(Phosphotransferase) domain 1"/>
    <property type="match status" value="1"/>
</dbReference>
<dbReference type="PANTHER" id="PTHR48051">
    <property type="match status" value="1"/>
</dbReference>
<evidence type="ECO:0000256" key="2">
    <source>
        <dbReference type="ARBA" id="ARBA00022737"/>
    </source>
</evidence>
<dbReference type="SMART" id="SM00364">
    <property type="entry name" value="LRR_BAC"/>
    <property type="match status" value="4"/>
</dbReference>
<gene>
    <name evidence="5" type="ORF">HU772_009040</name>
</gene>
<dbReference type="InterPro" id="IPR001245">
    <property type="entry name" value="Ser-Thr/Tyr_kinase_cat_dom"/>
</dbReference>
<feature type="binding site" evidence="3">
    <location>
        <position position="235"/>
    </location>
    <ligand>
        <name>ATP</name>
        <dbReference type="ChEBI" id="CHEBI:30616"/>
    </ligand>
</feature>
<reference evidence="5 6" key="2">
    <citation type="journal article" date="2021" name="Microorganisms">
        <title>The Ever-Expanding Pseudomonas Genus: Description of 43 New Species and Partition of the Pseudomonas putida Group.</title>
        <authorList>
            <person name="Girard L."/>
            <person name="Lood C."/>
            <person name="Hofte M."/>
            <person name="Vandamme P."/>
            <person name="Rokni-Zadeh H."/>
            <person name="van Noort V."/>
            <person name="Lavigne R."/>
            <person name="De Mot R."/>
        </authorList>
    </citation>
    <scope>NUCLEOTIDE SEQUENCE [LARGE SCALE GENOMIC DNA]</scope>
    <source>
        <strain evidence="5 6">RW9S1A</strain>
    </source>
</reference>
<dbReference type="SUPFAM" id="SSF52058">
    <property type="entry name" value="L domain-like"/>
    <property type="match status" value="1"/>
</dbReference>
<dbReference type="Gene3D" id="3.30.200.20">
    <property type="entry name" value="Phosphorylase Kinase, domain 1"/>
    <property type="match status" value="1"/>
</dbReference>
<feature type="domain" description="Protein kinase" evidence="4">
    <location>
        <begin position="206"/>
        <end position="443"/>
    </location>
</feature>
<dbReference type="Pfam" id="PF13855">
    <property type="entry name" value="LRR_8"/>
    <property type="match status" value="1"/>
</dbReference>
<dbReference type="Gene3D" id="3.80.10.10">
    <property type="entry name" value="Ribonuclease Inhibitor"/>
    <property type="match status" value="2"/>
</dbReference>
<dbReference type="InterPro" id="IPR011009">
    <property type="entry name" value="Kinase-like_dom_sf"/>
</dbReference>
<keyword evidence="2" id="KW-0677">Repeat</keyword>
<dbReference type="EMBL" id="CP077095">
    <property type="protein sequence ID" value="QXI40197.1"/>
    <property type="molecule type" value="Genomic_DNA"/>
</dbReference>
<dbReference type="AlphaFoldDB" id="A0A9E6Q0E3"/>
<proteinExistence type="predicted"/>
<evidence type="ECO:0000313" key="5">
    <source>
        <dbReference type="EMBL" id="QXI40197.1"/>
    </source>
</evidence>
<dbReference type="GO" id="GO:0005524">
    <property type="term" value="F:ATP binding"/>
    <property type="evidence" value="ECO:0007669"/>
    <property type="project" value="UniProtKB-UniRule"/>
</dbReference>
<dbReference type="PROSITE" id="PS00107">
    <property type="entry name" value="PROTEIN_KINASE_ATP"/>
    <property type="match status" value="1"/>
</dbReference>
<accession>A0A9E6Q0E3</accession>
<dbReference type="PROSITE" id="PS50011">
    <property type="entry name" value="PROTEIN_KINASE_DOM"/>
    <property type="match status" value="1"/>
</dbReference>
<dbReference type="GO" id="GO:0004672">
    <property type="term" value="F:protein kinase activity"/>
    <property type="evidence" value="ECO:0007669"/>
    <property type="project" value="InterPro"/>
</dbReference>
<name>A0A9E6Q0E3_9PSED</name>
<keyword evidence="3" id="KW-0067">ATP-binding</keyword>
<protein>
    <submittedName>
        <fullName evidence="5">Leucine-rich repeat-containing serine/threonine-protein kinase</fullName>
    </submittedName>
</protein>
<organism evidence="5 6">
    <name type="scientific">Pseudomonas xantholysinigenes</name>
    <dbReference type="NCBI Taxonomy" id="2745490"/>
    <lineage>
        <taxon>Bacteria</taxon>
        <taxon>Pseudomonadati</taxon>
        <taxon>Pseudomonadota</taxon>
        <taxon>Gammaproteobacteria</taxon>
        <taxon>Pseudomonadales</taxon>
        <taxon>Pseudomonadaceae</taxon>
        <taxon>Pseudomonas</taxon>
    </lineage>
</organism>
<dbReference type="InterPro" id="IPR032675">
    <property type="entry name" value="LRR_dom_sf"/>
</dbReference>
<sequence>MHTLDDLRAGRLRGITRLDLCQGLTHFPHEIFELADSLEVLNLTGNALAELPDDLYRLTRLKVLFCSENAFTHLPHGIGRCPALETVGFKSNRITRVEAQALPATLRSLVLTDNALEQLPEALGDCAHLQKLMLAGNRLARLPDSLARCERLELLRIASNRLTALPEWLWQLPRLAWLAYADNPLPEGFVAPASDGHCPTLSWQDIRLEEELGRGASGLIHRAHWSGQAAPVAVKLYKGSITSDGSPLAEMSACIAAGDHPQLVRLAGRIDDHPQGLPALVMQLIEAHWSNLAGPPSLDSCTRDRYPEARRLGLPAVRRLVAGIASVCAHLHGRGLNHGDLYAHNILFDTVGQCLLGDFGAASFHPPTARAVELLEVRAFGILVEELLGCCEQDDQALRELARACQQADVPARPTFAEVLSWVITQASLAGEPGNPHRRRSPH</sequence>
<evidence type="ECO:0000313" key="6">
    <source>
        <dbReference type="Proteomes" id="UP000633418"/>
    </source>
</evidence>